<dbReference type="GO" id="GO:0005524">
    <property type="term" value="F:ATP binding"/>
    <property type="evidence" value="ECO:0007669"/>
    <property type="project" value="UniProtKB-KW"/>
</dbReference>
<dbReference type="PIRSF" id="PIRSF000709">
    <property type="entry name" value="6PFK_2-Ptase"/>
    <property type="match status" value="1"/>
</dbReference>
<accession>A0A1E3NXG1</accession>
<dbReference type="PROSITE" id="PS00175">
    <property type="entry name" value="PG_MUTASE"/>
    <property type="match status" value="1"/>
</dbReference>
<sequence length="542" mass="62609">RRATAIDVPGVTKSKTSPTGEIARTEAGSKLVIVMVGLPARGKSYITNKLTRYLNWLQHECRVFNVGNTRRKDSNHYGPAREPLEDEQHQQNEDNERQKAQEAMAEAAATAAATHNEHDASFFNPDNVNFKNIREKWAMDTLDQLLDYLLDGPGSVGIFDATNSTKSRRQKIMKKVHERNKDIKILYLESICSDKSIVHKNIRLKLSGPDYKDMDQELALKDFTGRLANYEKAYQTIDDDEGLQYIKMIDVGKKVVAYNIHGFLASQTIYYLLNFNLNERQIWITRHGESEDNVSGKIGGDASLTERGQKFSKTLARFIESEKNKFREDQVEHYTELARKGEVTEIPAEPNFLVWTSMLKRAIESSKYFPDDEYYIKEIRMLNELSAGICEGMTYEQIQNKYPEEFSARIKDKLRYRYPGIGGESYLDVINRVRPIINEVERTTDHVLLITHRVVARVLLGYFMNLNRDVITNLDIPLHCVYLLEPKPYGVEWSLFEYDETKDWFFKVPKENLHNKKVKEVGVAFRERKYSVVPTLPPNLKA</sequence>
<reference evidence="5 6" key="1">
    <citation type="journal article" date="2016" name="Proc. Natl. Acad. Sci. U.S.A.">
        <title>Comparative genomics of biotechnologically important yeasts.</title>
        <authorList>
            <person name="Riley R."/>
            <person name="Haridas S."/>
            <person name="Wolfe K.H."/>
            <person name="Lopes M.R."/>
            <person name="Hittinger C.T."/>
            <person name="Goeker M."/>
            <person name="Salamov A.A."/>
            <person name="Wisecaver J.H."/>
            <person name="Long T.M."/>
            <person name="Calvey C.H."/>
            <person name="Aerts A.L."/>
            <person name="Barry K.W."/>
            <person name="Choi C."/>
            <person name="Clum A."/>
            <person name="Coughlan A.Y."/>
            <person name="Deshpande S."/>
            <person name="Douglass A.P."/>
            <person name="Hanson S.J."/>
            <person name="Klenk H.-P."/>
            <person name="LaButti K.M."/>
            <person name="Lapidus A."/>
            <person name="Lindquist E.A."/>
            <person name="Lipzen A.M."/>
            <person name="Meier-Kolthoff J.P."/>
            <person name="Ohm R.A."/>
            <person name="Otillar R.P."/>
            <person name="Pangilinan J.L."/>
            <person name="Peng Y."/>
            <person name="Rokas A."/>
            <person name="Rosa C.A."/>
            <person name="Scheuner C."/>
            <person name="Sibirny A.A."/>
            <person name="Slot J.C."/>
            <person name="Stielow J.B."/>
            <person name="Sun H."/>
            <person name="Kurtzman C.P."/>
            <person name="Blackwell M."/>
            <person name="Grigoriev I.V."/>
            <person name="Jeffries T.W."/>
        </authorList>
    </citation>
    <scope>NUCLEOTIDE SEQUENCE [LARGE SCALE GENOMIC DNA]</scope>
    <source>
        <strain evidence="6">ATCC 58044 / CBS 1984 / NCYC 433 / NRRL Y-366-8</strain>
    </source>
</reference>
<dbReference type="Gene3D" id="3.40.50.1240">
    <property type="entry name" value="Phosphoglycerate mutase-like"/>
    <property type="match status" value="1"/>
</dbReference>
<dbReference type="GO" id="GO:0005829">
    <property type="term" value="C:cytosol"/>
    <property type="evidence" value="ECO:0007669"/>
    <property type="project" value="TreeGrafter"/>
</dbReference>
<keyword evidence="6" id="KW-1185">Reference proteome</keyword>
<feature type="domain" description="6-phosphofructo-2-kinase" evidence="4">
    <location>
        <begin position="114"/>
        <end position="277"/>
    </location>
</feature>
<dbReference type="PANTHER" id="PTHR10606">
    <property type="entry name" value="6-PHOSPHOFRUCTO-2-KINASE/FRUCTOSE-2,6-BISPHOSPHATASE"/>
    <property type="match status" value="1"/>
</dbReference>
<dbReference type="Pfam" id="PF00300">
    <property type="entry name" value="His_Phos_1"/>
    <property type="match status" value="2"/>
</dbReference>
<evidence type="ECO:0000256" key="3">
    <source>
        <dbReference type="SAM" id="MobiDB-lite"/>
    </source>
</evidence>
<evidence type="ECO:0000256" key="1">
    <source>
        <dbReference type="ARBA" id="ARBA00022741"/>
    </source>
</evidence>
<dbReference type="GO" id="GO:0003873">
    <property type="term" value="F:6-phosphofructo-2-kinase activity"/>
    <property type="evidence" value="ECO:0007669"/>
    <property type="project" value="EnsemblFungi"/>
</dbReference>
<evidence type="ECO:0000259" key="4">
    <source>
        <dbReference type="Pfam" id="PF01591"/>
    </source>
</evidence>
<dbReference type="STRING" id="683960.A0A1E3NXG1"/>
<feature type="compositionally biased region" description="Basic and acidic residues" evidence="3">
    <location>
        <begin position="82"/>
        <end position="100"/>
    </location>
</feature>
<dbReference type="InterPro" id="IPR027417">
    <property type="entry name" value="P-loop_NTPase"/>
</dbReference>
<feature type="domain" description="6-phosphofructo-2-kinase" evidence="4">
    <location>
        <begin position="24"/>
        <end position="106"/>
    </location>
</feature>
<dbReference type="CDD" id="cd07067">
    <property type="entry name" value="HP_PGM_like"/>
    <property type="match status" value="1"/>
</dbReference>
<feature type="region of interest" description="Disordered" evidence="3">
    <location>
        <begin position="69"/>
        <end position="111"/>
    </location>
</feature>
<feature type="region of interest" description="Disordered" evidence="3">
    <location>
        <begin position="1"/>
        <end position="20"/>
    </location>
</feature>
<dbReference type="InterPro" id="IPR029033">
    <property type="entry name" value="His_PPase_superfam"/>
</dbReference>
<dbReference type="EMBL" id="KV454213">
    <property type="protein sequence ID" value="ODQ57785.1"/>
    <property type="molecule type" value="Genomic_DNA"/>
</dbReference>
<protein>
    <recommendedName>
        <fullName evidence="4">6-phosphofructo-2-kinase domain-containing protein</fullName>
    </recommendedName>
</protein>
<dbReference type="PRINTS" id="PR00991">
    <property type="entry name" value="6PFRUCTKNASE"/>
</dbReference>
<dbReference type="OrthoDB" id="267323at2759"/>
<dbReference type="InterPro" id="IPR001345">
    <property type="entry name" value="PG/BPGM_mutase_AS"/>
</dbReference>
<feature type="non-terminal residue" evidence="5">
    <location>
        <position position="542"/>
    </location>
</feature>
<dbReference type="GO" id="GO:0006003">
    <property type="term" value="P:fructose 2,6-bisphosphate metabolic process"/>
    <property type="evidence" value="ECO:0007669"/>
    <property type="project" value="EnsemblFungi"/>
</dbReference>
<keyword evidence="1" id="KW-0547">Nucleotide-binding</keyword>
<evidence type="ECO:0000313" key="6">
    <source>
        <dbReference type="Proteomes" id="UP000094112"/>
    </source>
</evidence>
<evidence type="ECO:0000313" key="5">
    <source>
        <dbReference type="EMBL" id="ODQ57785.1"/>
    </source>
</evidence>
<gene>
    <name evidence="5" type="ORF">WICANDRAFT_20493</name>
</gene>
<dbReference type="InterPro" id="IPR003094">
    <property type="entry name" value="6Pfruct_kin"/>
</dbReference>
<dbReference type="AlphaFoldDB" id="A0A1E3NXG1"/>
<dbReference type="Pfam" id="PF01591">
    <property type="entry name" value="6PF2K"/>
    <property type="match status" value="2"/>
</dbReference>
<dbReference type="InterPro" id="IPR013078">
    <property type="entry name" value="His_Pase_superF_clade-1"/>
</dbReference>
<organism evidence="5 6">
    <name type="scientific">Wickerhamomyces anomalus (strain ATCC 58044 / CBS 1984 / NCYC 433 / NRRL Y-366-8)</name>
    <name type="common">Yeast</name>
    <name type="synonym">Hansenula anomala</name>
    <dbReference type="NCBI Taxonomy" id="683960"/>
    <lineage>
        <taxon>Eukaryota</taxon>
        <taxon>Fungi</taxon>
        <taxon>Dikarya</taxon>
        <taxon>Ascomycota</taxon>
        <taxon>Saccharomycotina</taxon>
        <taxon>Saccharomycetes</taxon>
        <taxon>Phaffomycetales</taxon>
        <taxon>Wickerhamomycetaceae</taxon>
        <taxon>Wickerhamomyces</taxon>
    </lineage>
</organism>
<proteinExistence type="predicted"/>
<dbReference type="SUPFAM" id="SSF53254">
    <property type="entry name" value="Phosphoglycerate mutase-like"/>
    <property type="match status" value="1"/>
</dbReference>
<dbReference type="Gene3D" id="3.40.50.300">
    <property type="entry name" value="P-loop containing nucleotide triphosphate hydrolases"/>
    <property type="match status" value="1"/>
</dbReference>
<dbReference type="InterPro" id="IPR013079">
    <property type="entry name" value="6Phosfructo_kin"/>
</dbReference>
<keyword evidence="2" id="KW-0067">ATP-binding</keyword>
<feature type="compositionally biased region" description="Low complexity" evidence="3">
    <location>
        <begin position="101"/>
        <end position="111"/>
    </location>
</feature>
<evidence type="ECO:0000256" key="2">
    <source>
        <dbReference type="ARBA" id="ARBA00022840"/>
    </source>
</evidence>
<dbReference type="Proteomes" id="UP000094112">
    <property type="component" value="Unassembled WGS sequence"/>
</dbReference>
<name>A0A1E3NXG1_WICAA</name>
<dbReference type="GO" id="GO:0006000">
    <property type="term" value="P:fructose metabolic process"/>
    <property type="evidence" value="ECO:0007669"/>
    <property type="project" value="InterPro"/>
</dbReference>
<dbReference type="PANTHER" id="PTHR10606:SF32">
    <property type="entry name" value="6-PHOSPHOFRUCTO-2-KINASE 1"/>
    <property type="match status" value="1"/>
</dbReference>
<dbReference type="SUPFAM" id="SSF52540">
    <property type="entry name" value="P-loop containing nucleoside triphosphate hydrolases"/>
    <property type="match status" value="1"/>
</dbReference>
<dbReference type="SMART" id="SM00855">
    <property type="entry name" value="PGAM"/>
    <property type="match status" value="1"/>
</dbReference>
<dbReference type="GeneID" id="30198121"/>
<dbReference type="RefSeq" id="XP_019036992.1">
    <property type="nucleotide sequence ID" value="XM_019180875.1"/>
</dbReference>
<feature type="non-terminal residue" evidence="5">
    <location>
        <position position="1"/>
    </location>
</feature>